<dbReference type="AlphaFoldDB" id="A0A5C3EV06"/>
<accession>A0A5C3EV06</accession>
<keyword evidence="3" id="KW-1185">Reference proteome</keyword>
<reference evidence="2 3" key="1">
    <citation type="submission" date="2018-03" db="EMBL/GenBank/DDBJ databases">
        <authorList>
            <person name="Guldener U."/>
        </authorList>
    </citation>
    <scope>NUCLEOTIDE SEQUENCE [LARGE SCALE GENOMIC DNA]</scope>
    <source>
        <strain evidence="2 3">DAOM196992</strain>
    </source>
</reference>
<feature type="compositionally biased region" description="Polar residues" evidence="1">
    <location>
        <begin position="76"/>
        <end position="87"/>
    </location>
</feature>
<feature type="region of interest" description="Disordered" evidence="1">
    <location>
        <begin position="9"/>
        <end position="153"/>
    </location>
</feature>
<evidence type="ECO:0000256" key="1">
    <source>
        <dbReference type="SAM" id="MobiDB-lite"/>
    </source>
</evidence>
<evidence type="ECO:0000313" key="2">
    <source>
        <dbReference type="EMBL" id="SPO35307.1"/>
    </source>
</evidence>
<dbReference type="Proteomes" id="UP000323386">
    <property type="component" value="Unassembled WGS sequence"/>
</dbReference>
<sequence length="274" mass="29534">MYLVALARSTSSHRRCLRARPLAQAGRSTSSAGPYRDIERMTLELKRNRMPVGRPPGSVLVLPLTGRRGERPGRSKQASKSARTNSLAGPAGGEEEPERAIDEPSEQATSKLPTCPRPQQPKRRQNQAGLPKPAEIFAGGKSPRAGGDDAQQQQQLQQQQRAHALRAPLLLLAVVLPCFAPASAAPPPSICRDAVGADQGFTSAWLPVSGPALPCPALPCPALPCFALARHSLGCISFHDDDDDDDLLVSFSPLRRHEPTASWARSEKISWSRE</sequence>
<protein>
    <submittedName>
        <fullName evidence="2">Uncharacterized protein</fullName>
    </submittedName>
</protein>
<dbReference type="EMBL" id="OOIP01000001">
    <property type="protein sequence ID" value="SPO35307.1"/>
    <property type="molecule type" value="Genomic_DNA"/>
</dbReference>
<evidence type="ECO:0000313" key="3">
    <source>
        <dbReference type="Proteomes" id="UP000323386"/>
    </source>
</evidence>
<proteinExistence type="predicted"/>
<organism evidence="2 3">
    <name type="scientific">Pseudozyma flocculosa</name>
    <dbReference type="NCBI Taxonomy" id="84751"/>
    <lineage>
        <taxon>Eukaryota</taxon>
        <taxon>Fungi</taxon>
        <taxon>Dikarya</taxon>
        <taxon>Basidiomycota</taxon>
        <taxon>Ustilaginomycotina</taxon>
        <taxon>Ustilaginomycetes</taxon>
        <taxon>Ustilaginales</taxon>
        <taxon>Ustilaginaceae</taxon>
        <taxon>Pseudozyma</taxon>
    </lineage>
</organism>
<name>A0A5C3EV06_9BASI</name>
<gene>
    <name evidence="2" type="ORF">PSFLO_00778</name>
</gene>
<feature type="compositionally biased region" description="Basic and acidic residues" evidence="1">
    <location>
        <begin position="36"/>
        <end position="47"/>
    </location>
</feature>